<dbReference type="SUPFAM" id="SSF51445">
    <property type="entry name" value="(Trans)glycosidases"/>
    <property type="match status" value="1"/>
</dbReference>
<feature type="domain" description="NAD-dependent epimerase/dehydratase" evidence="3">
    <location>
        <begin position="290"/>
        <end position="551"/>
    </location>
</feature>
<evidence type="ECO:0000313" key="4">
    <source>
        <dbReference type="EMBL" id="GEO39378.1"/>
    </source>
</evidence>
<dbReference type="OrthoDB" id="9801785at2"/>
<gene>
    <name evidence="4" type="ORF">SAE02_35260</name>
</gene>
<dbReference type="Gene3D" id="3.20.20.80">
    <property type="entry name" value="Glycosidases"/>
    <property type="match status" value="1"/>
</dbReference>
<dbReference type="InterPro" id="IPR036291">
    <property type="entry name" value="NAD(P)-bd_dom_sf"/>
</dbReference>
<reference evidence="4 5" key="1">
    <citation type="submission" date="2019-07" db="EMBL/GenBank/DDBJ databases">
        <title>Whole genome shotgun sequence of Skermanella aerolata NBRC 106429.</title>
        <authorList>
            <person name="Hosoyama A."/>
            <person name="Uohara A."/>
            <person name="Ohji S."/>
            <person name="Ichikawa N."/>
        </authorList>
    </citation>
    <scope>NUCLEOTIDE SEQUENCE [LARGE SCALE GENOMIC DNA]</scope>
    <source>
        <strain evidence="4 5">NBRC 106429</strain>
    </source>
</reference>
<evidence type="ECO:0000313" key="5">
    <source>
        <dbReference type="Proteomes" id="UP000321523"/>
    </source>
</evidence>
<protein>
    <submittedName>
        <fullName evidence="4">NAD-dependent dehydratase</fullName>
    </submittedName>
</protein>
<dbReference type="Proteomes" id="UP000321523">
    <property type="component" value="Unassembled WGS sequence"/>
</dbReference>
<evidence type="ECO:0000256" key="1">
    <source>
        <dbReference type="ARBA" id="ARBA00005125"/>
    </source>
</evidence>
<comment type="caution">
    <text evidence="4">The sequence shown here is derived from an EMBL/GenBank/DDBJ whole genome shotgun (WGS) entry which is preliminary data.</text>
</comment>
<organism evidence="4 5">
    <name type="scientific">Skermanella aerolata</name>
    <dbReference type="NCBI Taxonomy" id="393310"/>
    <lineage>
        <taxon>Bacteria</taxon>
        <taxon>Pseudomonadati</taxon>
        <taxon>Pseudomonadota</taxon>
        <taxon>Alphaproteobacteria</taxon>
        <taxon>Rhodospirillales</taxon>
        <taxon>Azospirillaceae</taxon>
        <taxon>Skermanella</taxon>
    </lineage>
</organism>
<evidence type="ECO:0000259" key="3">
    <source>
        <dbReference type="Pfam" id="PF01370"/>
    </source>
</evidence>
<dbReference type="InterPro" id="IPR001509">
    <property type="entry name" value="Epimerase_deHydtase"/>
</dbReference>
<keyword evidence="5" id="KW-1185">Reference proteome</keyword>
<dbReference type="RefSeq" id="WP_044430966.1">
    <property type="nucleotide sequence ID" value="NZ_BJYZ01000015.1"/>
</dbReference>
<dbReference type="EMBL" id="BJYZ01000015">
    <property type="protein sequence ID" value="GEO39378.1"/>
    <property type="molecule type" value="Genomic_DNA"/>
</dbReference>
<dbReference type="InterPro" id="IPR017853">
    <property type="entry name" value="GH"/>
</dbReference>
<name>A0A512DSB2_9PROT</name>
<proteinExistence type="inferred from homology"/>
<dbReference type="SUPFAM" id="SSF51735">
    <property type="entry name" value="NAD(P)-binding Rossmann-fold domains"/>
    <property type="match status" value="1"/>
</dbReference>
<dbReference type="Pfam" id="PF01370">
    <property type="entry name" value="Epimerase"/>
    <property type="match status" value="1"/>
</dbReference>
<dbReference type="Gene3D" id="3.40.50.720">
    <property type="entry name" value="NAD(P)-binding Rossmann-like Domain"/>
    <property type="match status" value="1"/>
</dbReference>
<evidence type="ECO:0000256" key="2">
    <source>
        <dbReference type="ARBA" id="ARBA00007637"/>
    </source>
</evidence>
<comment type="similarity">
    <text evidence="2">Belongs to the NAD(P)-dependent epimerase/dehydratase family.</text>
</comment>
<dbReference type="PANTHER" id="PTHR43000">
    <property type="entry name" value="DTDP-D-GLUCOSE 4,6-DEHYDRATASE-RELATED"/>
    <property type="match status" value="1"/>
</dbReference>
<comment type="pathway">
    <text evidence="1">Bacterial outer membrane biogenesis; LPS O-antigen biosynthesis.</text>
</comment>
<dbReference type="AlphaFoldDB" id="A0A512DSB2"/>
<accession>A0A512DSB2</accession>
<sequence length="641" mass="69127">MTGAADHPIELPGLTVSFHPDEGERTEQAVEALKRLGFRRLRVPLAPDAAGIEADEAEWVGTLLSRLAVGFEVLPCLSADAPEALVDAVSRQSGLLGEIEIAAAPGKAAQALQLAAHFKGLGFLTVVSGIDLTALDLVAPGKGLDAVDVLGIESHQGTGATQKPGWSDAIAAYAQALEVHGARIRLWITESSFSTWRHDERGQIRAFLGAADAPAERVYWSSLQDLDPSEQGAHGFHADERDYFHGILRADGSPKLLGRLLEKGGIAAVRSLYRLGRPIPVTPARTDKPVVVTGGAGFIGTNLADRLVREGNRVIVYDNLSRPGVEQNIEWLKATHGNAVTFELADIRDPYVLRDAVSHAGRMFHFAAQVAVTTSLVDPVADFEINARGTVNLLEAIRAHPEPPPLVFTSTNKVYGKLADVALELDGKRYAPTDAAIDARGIDESRPLDFYSPYGASKGSADQYVLDYCRTYDLPTAVFRMSCIYGPHQFGTEDQGWVAHFLIRALQDEAITLYGDGYQVRDILFVEDLVDAFMLAQANMPAIRGQAFNIGGGPANATSLVELLDRIGEAAGCRPEIAYGPWRPGDQLYYVSDTSKFGEATGWKPRTGIAKGIGLLADWLAENRVVAPSSLSKYKDRRAAS</sequence>